<dbReference type="OrthoDB" id="3482532at2"/>
<dbReference type="STRING" id="546874.SAMN04488544_1160"/>
<sequence>MAVALLVVLVAAYGLGYRVNVQTGSVPVPTAATSPEDVVLTYVDAYDHRDFATLAAIYPSAQGAYSRFRAMGTMRGPEVTQVQTLNPSDMAGMFPEPGHHYRRVEVSFRWTGLTGSDLAREDGPSGSIYWLERSSDSEPWTIRDEGF</sequence>
<keyword evidence="2" id="KW-1185">Reference proteome</keyword>
<dbReference type="RefSeq" id="WP_091073624.1">
    <property type="nucleotide sequence ID" value="NZ_LT629799.1"/>
</dbReference>
<organism evidence="1 2">
    <name type="scientific">Microlunatus sagamiharensis</name>
    <dbReference type="NCBI Taxonomy" id="546874"/>
    <lineage>
        <taxon>Bacteria</taxon>
        <taxon>Bacillati</taxon>
        <taxon>Actinomycetota</taxon>
        <taxon>Actinomycetes</taxon>
        <taxon>Propionibacteriales</taxon>
        <taxon>Propionibacteriaceae</taxon>
        <taxon>Microlunatus</taxon>
    </lineage>
</organism>
<proteinExistence type="predicted"/>
<gene>
    <name evidence="1" type="ORF">SAMN04488544_1160</name>
</gene>
<reference evidence="2" key="1">
    <citation type="submission" date="2016-10" db="EMBL/GenBank/DDBJ databases">
        <authorList>
            <person name="Varghese N."/>
            <person name="Submissions S."/>
        </authorList>
    </citation>
    <scope>NUCLEOTIDE SEQUENCE [LARGE SCALE GENOMIC DNA]</scope>
    <source>
        <strain evidence="2">DSM 21743</strain>
    </source>
</reference>
<name>A0A1H2M011_9ACTN</name>
<accession>A0A1H2M011</accession>
<dbReference type="Proteomes" id="UP000198825">
    <property type="component" value="Chromosome I"/>
</dbReference>
<dbReference type="EMBL" id="LT629799">
    <property type="protein sequence ID" value="SDU86509.1"/>
    <property type="molecule type" value="Genomic_DNA"/>
</dbReference>
<dbReference type="AlphaFoldDB" id="A0A1H2M011"/>
<evidence type="ECO:0008006" key="3">
    <source>
        <dbReference type="Google" id="ProtNLM"/>
    </source>
</evidence>
<evidence type="ECO:0000313" key="2">
    <source>
        <dbReference type="Proteomes" id="UP000198825"/>
    </source>
</evidence>
<evidence type="ECO:0000313" key="1">
    <source>
        <dbReference type="EMBL" id="SDU86509.1"/>
    </source>
</evidence>
<protein>
    <recommendedName>
        <fullName evidence="3">DUF4829 domain-containing protein</fullName>
    </recommendedName>
</protein>